<evidence type="ECO:0000313" key="2">
    <source>
        <dbReference type="Proteomes" id="UP000190339"/>
    </source>
</evidence>
<dbReference type="AlphaFoldDB" id="A0A1T4ZXC0"/>
<accession>A0A1T4ZXC0</accession>
<dbReference type="EMBL" id="FUYL01000001">
    <property type="protein sequence ID" value="SKB27424.1"/>
    <property type="molecule type" value="Genomic_DNA"/>
</dbReference>
<evidence type="ECO:0000313" key="1">
    <source>
        <dbReference type="EMBL" id="SKB27424.1"/>
    </source>
</evidence>
<sequence>MPSLPFNAIDIFLYPNFSRFVLVIKFVISSSSMITILDSVSNPY</sequence>
<organism evidence="1 2">
    <name type="scientific">Maribacter arcticus</name>
    <dbReference type="NCBI Taxonomy" id="561365"/>
    <lineage>
        <taxon>Bacteria</taxon>
        <taxon>Pseudomonadati</taxon>
        <taxon>Bacteroidota</taxon>
        <taxon>Flavobacteriia</taxon>
        <taxon>Flavobacteriales</taxon>
        <taxon>Flavobacteriaceae</taxon>
        <taxon>Maribacter</taxon>
    </lineage>
</organism>
<keyword evidence="2" id="KW-1185">Reference proteome</keyword>
<dbReference type="STRING" id="561365.SAMN05660866_00446"/>
<reference evidence="2" key="1">
    <citation type="submission" date="2017-02" db="EMBL/GenBank/DDBJ databases">
        <authorList>
            <person name="Varghese N."/>
            <person name="Submissions S."/>
        </authorList>
    </citation>
    <scope>NUCLEOTIDE SEQUENCE [LARGE SCALE GENOMIC DNA]</scope>
    <source>
        <strain evidence="2">DSM 23546</strain>
    </source>
</reference>
<protein>
    <submittedName>
        <fullName evidence="1">Uncharacterized protein</fullName>
    </submittedName>
</protein>
<proteinExistence type="predicted"/>
<name>A0A1T4ZXC0_9FLAO</name>
<gene>
    <name evidence="1" type="ORF">SAMN05660866_00446</name>
</gene>
<dbReference type="Proteomes" id="UP000190339">
    <property type="component" value="Unassembled WGS sequence"/>
</dbReference>